<reference evidence="1 2" key="1">
    <citation type="submission" date="2018-07" db="EMBL/GenBank/DDBJ databases">
        <title>Genome assembly of strain KB82.</title>
        <authorList>
            <person name="Kukolya J."/>
            <person name="Horvath B."/>
            <person name="Nagy I."/>
            <person name="Toth A."/>
        </authorList>
    </citation>
    <scope>NUCLEOTIDE SEQUENCE [LARGE SCALE GENOMIC DNA]</scope>
    <source>
        <strain evidence="1 2">Kb82</strain>
    </source>
</reference>
<dbReference type="EMBL" id="PRDM01000002">
    <property type="protein sequence ID" value="MBE8725819.1"/>
    <property type="molecule type" value="Genomic_DNA"/>
</dbReference>
<protein>
    <submittedName>
        <fullName evidence="1">Uncharacterized protein</fullName>
    </submittedName>
</protein>
<organism evidence="1 2">
    <name type="scientific">Flavobacterium hungaricum</name>
    <dbReference type="NCBI Taxonomy" id="2082725"/>
    <lineage>
        <taxon>Bacteria</taxon>
        <taxon>Pseudomonadati</taxon>
        <taxon>Bacteroidota</taxon>
        <taxon>Flavobacteriia</taxon>
        <taxon>Flavobacteriales</taxon>
        <taxon>Flavobacteriaceae</taxon>
        <taxon>Flavobacterium</taxon>
    </lineage>
</organism>
<dbReference type="Proteomes" id="UP000640614">
    <property type="component" value="Unassembled WGS sequence"/>
</dbReference>
<sequence length="635" mass="69668">MENQEPKQYVSKPLKLNSVPRSENEAVKILVQGVDKTVKFIPREELTPQVNADWYSNWGPSQILNKPDFKTINGESITGYGDITVNGSGDISGTPNSITKFNISGTNLEESSIIEESEQVLINKTVEIDSQTTGVMGLKFNKSDFSPNIEKWFMTNVDTVGTYVKPAVLTTSTAIWMLSFSWDGSERRVGIYEKQSISGGGHIWTAPTGGTKGIPVLYNTSIGLVFYKDSSVINKIASFRTSFGSGLTTYPDLAIPDGLLATHAFLGVDNNVYFGATNSDYSINRIYRLLAANDTISLVIDLGSSPVLGQPLIGNLFTSAARLYMFSDHAGQTKRITYAGVGTPFNSPVPLGREFVNFGTVYALAKDEVNNTGIYVLELTSGDATAINLTGVPSANSNWKSLGISAIGFDGASLLICPKTTGTKPQYGIHKFTNTYAFEGEIKQEYGNTLMFWNDNYYGCVGSIGAYNYIRYYPKFGGNLLAFDKDGNVIKNAEDISQYWVQRNDIMYLKPAQYAYDFFLAMDTGSRIYKVPATEYNRAVIVQTASYIVPTTQNSMSFVFNTAANCSVTFDNTPTFFRGRRMTFINRMTGNVTITRSNAIDTNGTLSSSCIVPPNRTGVLECIGNIFYFSLLATS</sequence>
<evidence type="ECO:0000313" key="1">
    <source>
        <dbReference type="EMBL" id="MBE8725819.1"/>
    </source>
</evidence>
<dbReference type="RefSeq" id="WP_194139012.1">
    <property type="nucleotide sequence ID" value="NZ_PRDM01000002.1"/>
</dbReference>
<evidence type="ECO:0000313" key="2">
    <source>
        <dbReference type="Proteomes" id="UP000640614"/>
    </source>
</evidence>
<accession>A0ABR9TKC2</accession>
<gene>
    <name evidence="1" type="ORF">C4F50_12780</name>
</gene>
<proteinExistence type="predicted"/>
<comment type="caution">
    <text evidence="1">The sequence shown here is derived from an EMBL/GenBank/DDBJ whole genome shotgun (WGS) entry which is preliminary data.</text>
</comment>
<name>A0ABR9TKC2_9FLAO</name>
<keyword evidence="2" id="KW-1185">Reference proteome</keyword>